<evidence type="ECO:0000313" key="1">
    <source>
        <dbReference type="EMBL" id="QOV23604.1"/>
    </source>
</evidence>
<dbReference type="SUPFAM" id="SSF46689">
    <property type="entry name" value="Homeodomain-like"/>
    <property type="match status" value="1"/>
</dbReference>
<accession>A0A7S6RET6</accession>
<dbReference type="AlphaFoldDB" id="A0A7S6RET6"/>
<dbReference type="EMBL" id="CP063311">
    <property type="protein sequence ID" value="QOV23604.1"/>
    <property type="molecule type" value="Genomic_DNA"/>
</dbReference>
<organism evidence="1 2">
    <name type="scientific">Anabaenopsis elenkinii CCIBt3563</name>
    <dbReference type="NCBI Taxonomy" id="2779889"/>
    <lineage>
        <taxon>Bacteria</taxon>
        <taxon>Bacillati</taxon>
        <taxon>Cyanobacteriota</taxon>
        <taxon>Cyanophyceae</taxon>
        <taxon>Nostocales</taxon>
        <taxon>Nodulariaceae</taxon>
        <taxon>Anabaenopsis</taxon>
    </lineage>
</organism>
<dbReference type="InterPro" id="IPR036388">
    <property type="entry name" value="WH-like_DNA-bd_sf"/>
</dbReference>
<dbReference type="Proteomes" id="UP000593846">
    <property type="component" value="Chromosome"/>
</dbReference>
<evidence type="ECO:0008006" key="3">
    <source>
        <dbReference type="Google" id="ProtNLM"/>
    </source>
</evidence>
<evidence type="ECO:0000313" key="2">
    <source>
        <dbReference type="Proteomes" id="UP000593846"/>
    </source>
</evidence>
<keyword evidence="2" id="KW-1185">Reference proteome</keyword>
<reference evidence="2" key="1">
    <citation type="submission" date="2020-10" db="EMBL/GenBank/DDBJ databases">
        <title>Genome-based taxonomic classification of the species Anabaenopsis elenkinii.</title>
        <authorList>
            <person name="Delbaje E."/>
            <person name="Andreote A.P.D."/>
            <person name="Pellegrinetti T.A."/>
            <person name="Cruz R.B."/>
            <person name="Branco L.H.Z."/>
            <person name="Fiore M.F."/>
        </authorList>
    </citation>
    <scope>NUCLEOTIDE SEQUENCE [LARGE SCALE GENOMIC DNA]</scope>
    <source>
        <strain evidence="2">CCIBt3563</strain>
    </source>
</reference>
<protein>
    <recommendedName>
        <fullName evidence="3">Transposase</fullName>
    </recommendedName>
</protein>
<dbReference type="RefSeq" id="WP_200989150.1">
    <property type="nucleotide sequence ID" value="NZ_CP063311.1"/>
</dbReference>
<proteinExistence type="predicted"/>
<gene>
    <name evidence="1" type="ORF">IM676_04710</name>
</gene>
<dbReference type="Gene3D" id="1.10.10.10">
    <property type="entry name" value="Winged helix-like DNA-binding domain superfamily/Winged helix DNA-binding domain"/>
    <property type="match status" value="1"/>
</dbReference>
<name>A0A7S6RET6_9CYAN</name>
<dbReference type="InterPro" id="IPR009057">
    <property type="entry name" value="Homeodomain-like_sf"/>
</dbReference>
<dbReference type="KEGG" id="aee:IM676_04710"/>
<sequence>MKAYSIDLREKIISVYEAGNTSIRKVAERFKVSKNTVQDAKVLYIVGFLGSCRGINISLSNCCPQMVGTLIEWKLPGMAIANGC</sequence>